<feature type="repeat" description="Hemopexin" evidence="13">
    <location>
        <begin position="472"/>
        <end position="519"/>
    </location>
</feature>
<dbReference type="Proteomes" id="UP000639338">
    <property type="component" value="Unassembled WGS sequence"/>
</dbReference>
<feature type="binding site" evidence="11">
    <location>
        <position position="380"/>
    </location>
    <ligand>
        <name>Ca(2+)</name>
        <dbReference type="ChEBI" id="CHEBI:29108"/>
        <label>4</label>
    </ligand>
</feature>
<dbReference type="PROSITE" id="PS51642">
    <property type="entry name" value="HEMOPEXIN_2"/>
    <property type="match status" value="4"/>
</dbReference>
<dbReference type="Pfam" id="PF01471">
    <property type="entry name" value="PG_binding_1"/>
    <property type="match status" value="1"/>
</dbReference>
<comment type="cofactor">
    <cofactor evidence="11">
        <name>Zn(2+)</name>
        <dbReference type="ChEBI" id="CHEBI:29105"/>
    </cofactor>
    <text evidence="11">Binds 2 Zn(2+) ions per subunit.</text>
</comment>
<dbReference type="SMART" id="SM00235">
    <property type="entry name" value="ZnMc"/>
    <property type="match status" value="1"/>
</dbReference>
<feature type="modified residue" description="Phosphotyrosine; by PKDCC" evidence="12">
    <location>
        <position position="411"/>
    </location>
</feature>
<dbReference type="CDD" id="cd04278">
    <property type="entry name" value="ZnMc_MMP"/>
    <property type="match status" value="1"/>
</dbReference>
<keyword evidence="11" id="KW-0106">Calcium</keyword>
<dbReference type="InterPro" id="IPR033739">
    <property type="entry name" value="M10A_MMP"/>
</dbReference>
<evidence type="ECO:0000256" key="1">
    <source>
        <dbReference type="ARBA" id="ARBA00010370"/>
    </source>
</evidence>
<dbReference type="InterPro" id="IPR036365">
    <property type="entry name" value="PGBD-like_sf"/>
</dbReference>
<feature type="binding site" evidence="11">
    <location>
        <position position="172"/>
    </location>
    <ligand>
        <name>Zn(2+)</name>
        <dbReference type="ChEBI" id="CHEBI:29105"/>
        <label>1</label>
    </ligand>
</feature>
<dbReference type="InterPro" id="IPR021190">
    <property type="entry name" value="Pept_M10A"/>
</dbReference>
<dbReference type="Pfam" id="PF00045">
    <property type="entry name" value="Hemopexin"/>
    <property type="match status" value="3"/>
</dbReference>
<evidence type="ECO:0000256" key="15">
    <source>
        <dbReference type="SAM" id="SignalP"/>
    </source>
</evidence>
<dbReference type="GO" id="GO:0005615">
    <property type="term" value="C:extracellular space"/>
    <property type="evidence" value="ECO:0007669"/>
    <property type="project" value="TreeGrafter"/>
</dbReference>
<evidence type="ECO:0000259" key="16">
    <source>
        <dbReference type="SMART" id="SM00235"/>
    </source>
</evidence>
<feature type="region of interest" description="Disordered" evidence="14">
    <location>
        <begin position="282"/>
        <end position="323"/>
    </location>
</feature>
<dbReference type="CDD" id="cd00094">
    <property type="entry name" value="HX"/>
    <property type="match status" value="1"/>
</dbReference>
<evidence type="ECO:0000256" key="2">
    <source>
        <dbReference type="ARBA" id="ARBA00022670"/>
    </source>
</evidence>
<feature type="domain" description="Peptidase metallopeptidase" evidence="16">
    <location>
        <begin position="109"/>
        <end position="271"/>
    </location>
</feature>
<feature type="signal peptide" evidence="15">
    <location>
        <begin position="1"/>
        <end position="16"/>
    </location>
</feature>
<feature type="repeat" description="Hemopexin" evidence="13">
    <location>
        <begin position="424"/>
        <end position="471"/>
    </location>
</feature>
<evidence type="ECO:0000256" key="6">
    <source>
        <dbReference type="ARBA" id="ARBA00022833"/>
    </source>
</evidence>
<dbReference type="InterPro" id="IPR024079">
    <property type="entry name" value="MetalloPept_cat_dom_sf"/>
</dbReference>
<name>A0A835CQA9_APHGI</name>
<dbReference type="SUPFAM" id="SSF47090">
    <property type="entry name" value="PGBD-like"/>
    <property type="match status" value="1"/>
</dbReference>
<gene>
    <name evidence="17" type="ORF">HCN44_007295</name>
</gene>
<dbReference type="InterPro" id="IPR001818">
    <property type="entry name" value="Pept_M10_metallopeptidase"/>
</dbReference>
<protein>
    <recommendedName>
        <fullName evidence="16">Peptidase metallopeptidase domain-containing protein</fullName>
    </recommendedName>
</protein>
<dbReference type="GO" id="GO:0031012">
    <property type="term" value="C:extracellular matrix"/>
    <property type="evidence" value="ECO:0007669"/>
    <property type="project" value="InterPro"/>
</dbReference>
<dbReference type="InterPro" id="IPR018487">
    <property type="entry name" value="Hemopexin-like_repeat"/>
</dbReference>
<feature type="binding site" evidence="11">
    <location>
        <position position="244"/>
    </location>
    <ligand>
        <name>Zn(2+)</name>
        <dbReference type="ChEBI" id="CHEBI:29105"/>
        <label>2</label>
        <note>catalytic</note>
    </ligand>
</feature>
<feature type="chain" id="PRO_5032498897" description="Peptidase metallopeptidase domain-containing protein" evidence="15">
    <location>
        <begin position="17"/>
        <end position="566"/>
    </location>
</feature>
<feature type="binding site" evidence="11">
    <location>
        <position position="196"/>
    </location>
    <ligand>
        <name>Ca(2+)</name>
        <dbReference type="ChEBI" id="CHEBI:29108"/>
        <label>2</label>
    </ligand>
</feature>
<feature type="binding site" evidence="11">
    <location>
        <position position="476"/>
    </location>
    <ligand>
        <name>Ca(2+)</name>
        <dbReference type="ChEBI" id="CHEBI:29108"/>
        <label>4</label>
    </ligand>
</feature>
<feature type="binding site" evidence="11">
    <location>
        <position position="205"/>
    </location>
    <ligand>
        <name>Ca(2+)</name>
        <dbReference type="ChEBI" id="CHEBI:29108"/>
        <label>1</label>
    </ligand>
</feature>
<dbReference type="PIRSF" id="PIRSF001191">
    <property type="entry name" value="Peptidase_M10A_matrix"/>
    <property type="match status" value="1"/>
</dbReference>
<feature type="binding site" evidence="11">
    <location>
        <position position="202"/>
    </location>
    <ligand>
        <name>Ca(2+)</name>
        <dbReference type="ChEBI" id="CHEBI:29108"/>
        <label>3</label>
    </ligand>
</feature>
<evidence type="ECO:0000313" key="17">
    <source>
        <dbReference type="EMBL" id="KAF7988985.1"/>
    </source>
</evidence>
<feature type="binding site" evidence="11">
    <location>
        <position position="200"/>
    </location>
    <ligand>
        <name>Zn(2+)</name>
        <dbReference type="ChEBI" id="CHEBI:29105"/>
        <label>1</label>
    </ligand>
</feature>
<keyword evidence="18" id="KW-1185">Reference proteome</keyword>
<evidence type="ECO:0000313" key="18">
    <source>
        <dbReference type="Proteomes" id="UP000639338"/>
    </source>
</evidence>
<feature type="binding site" evidence="11">
    <location>
        <position position="335"/>
    </location>
    <ligand>
        <name>Ca(2+)</name>
        <dbReference type="ChEBI" id="CHEBI:29108"/>
        <label>5</label>
    </ligand>
</feature>
<dbReference type="FunFam" id="2.110.10.10:FF:000018">
    <property type="entry name" value="Matrix metallopeptidase 25b"/>
    <property type="match status" value="1"/>
</dbReference>
<feature type="binding site" evidence="11">
    <location>
        <position position="174"/>
    </location>
    <ligand>
        <name>Zn(2+)</name>
        <dbReference type="ChEBI" id="CHEBI:29105"/>
        <label>1</label>
    </ligand>
</feature>
<dbReference type="GO" id="GO:0030574">
    <property type="term" value="P:collagen catabolic process"/>
    <property type="evidence" value="ECO:0007669"/>
    <property type="project" value="TreeGrafter"/>
</dbReference>
<dbReference type="SMART" id="SM00120">
    <property type="entry name" value="HX"/>
    <property type="match status" value="4"/>
</dbReference>
<feature type="binding site" evidence="11">
    <location>
        <position position="180"/>
    </location>
    <ligand>
        <name>Ca(2+)</name>
        <dbReference type="ChEBI" id="CHEBI:29108"/>
        <label>3</label>
    </ligand>
</feature>
<reference evidence="17 18" key="1">
    <citation type="submission" date="2020-08" db="EMBL/GenBank/DDBJ databases">
        <title>Aphidius gifuensis genome sequencing and assembly.</title>
        <authorList>
            <person name="Du Z."/>
        </authorList>
    </citation>
    <scope>NUCLEOTIDE SEQUENCE [LARGE SCALE GENOMIC DNA]</scope>
    <source>
        <strain evidence="17">YNYX2018</strain>
        <tissue evidence="17">Adults</tissue>
    </source>
</reference>
<evidence type="ECO:0000256" key="14">
    <source>
        <dbReference type="SAM" id="MobiDB-lite"/>
    </source>
</evidence>
<comment type="cofactor">
    <cofactor evidence="11">
        <name>Ca(2+)</name>
        <dbReference type="ChEBI" id="CHEBI:29108"/>
    </cofactor>
    <text evidence="11">Can bind about 5 Ca(2+) ions per subunit.</text>
</comment>
<feature type="active site" evidence="9">
    <location>
        <position position="227"/>
    </location>
</feature>
<keyword evidence="2" id="KW-0645">Protease</keyword>
<keyword evidence="5" id="KW-0378">Hydrolase</keyword>
<sequence length="566" mass="65131">MIFKVLIIGLISLANAANIRPSIYADEKVQNYLTSFGYLPESDKEIANLRTDQQLREAIRDLQSFAGLPTTGEIDQATSKLMNSRRCGLPDKSDSQHHHSRHKRFAIHGSPWRHRNLTWSLRTERPGGLNTHEVRRELGSALNLWARNSKLTFREINSDRADILIYFQRHYHGDGYPFDGRGQILAHAFFPGPDRGGDAHFDEDEIWLLNNESTEDGTSLLAVAAHEFGHSLGLTHSSVRGALMYPYYQGISQNYELPDDDRNGIQQMYGAPEDKLWANIPKSHSTQPPRAMPTTTIPTPRRTHYPSTRWGHPKTSRPLPADDIPDKCDTSYDAITIIRREVYVFKGSYLWRKGDKGIYHGYPTKITGVFKFPHDIDHVDAVYQTVDERKIVFFIGKKYYVFNAGNLESGYPKPLKTLGLPETLEKIDGAFVWGYNNRTYFFSGTMYWRFDESSHEVEWDYPRDISMFKGVSYNIDTVFQWKNGKTYFFKGKGYWEFDDLRMRVAHKTPKLSAPFWMDCPSPGIETNDIDYSPRKAKITLNSSSQNSMKFSIIIISFLITIFIKKT</sequence>
<evidence type="ECO:0000256" key="12">
    <source>
        <dbReference type="PIRSR" id="PIRSR621190-4"/>
    </source>
</evidence>
<dbReference type="GO" id="GO:0008270">
    <property type="term" value="F:zinc ion binding"/>
    <property type="evidence" value="ECO:0007669"/>
    <property type="project" value="InterPro"/>
</dbReference>
<proteinExistence type="inferred from homology"/>
<keyword evidence="4" id="KW-0677">Repeat</keyword>
<evidence type="ECO:0000256" key="10">
    <source>
        <dbReference type="PIRSR" id="PIRSR001191-2"/>
    </source>
</evidence>
<feature type="binding site" evidence="11">
    <location>
        <position position="478"/>
    </location>
    <ligand>
        <name>Ca(2+)</name>
        <dbReference type="ChEBI" id="CHEBI:29108"/>
        <label>5</label>
    </ligand>
</feature>
<dbReference type="InterPro" id="IPR002477">
    <property type="entry name" value="Peptidoglycan-bd-like"/>
</dbReference>
<organism evidence="17 18">
    <name type="scientific">Aphidius gifuensis</name>
    <name type="common">Parasitoid wasp</name>
    <dbReference type="NCBI Taxonomy" id="684658"/>
    <lineage>
        <taxon>Eukaryota</taxon>
        <taxon>Metazoa</taxon>
        <taxon>Ecdysozoa</taxon>
        <taxon>Arthropoda</taxon>
        <taxon>Hexapoda</taxon>
        <taxon>Insecta</taxon>
        <taxon>Pterygota</taxon>
        <taxon>Neoptera</taxon>
        <taxon>Endopterygota</taxon>
        <taxon>Hymenoptera</taxon>
        <taxon>Apocrita</taxon>
        <taxon>Ichneumonoidea</taxon>
        <taxon>Braconidae</taxon>
        <taxon>Aphidiinae</taxon>
        <taxon>Aphidius</taxon>
    </lineage>
</organism>
<evidence type="ECO:0000256" key="13">
    <source>
        <dbReference type="PROSITE-ProRule" id="PRU01011"/>
    </source>
</evidence>
<feature type="binding site" description="in inhibited form" evidence="11">
    <location>
        <position position="87"/>
    </location>
    <ligand>
        <name>Zn(2+)</name>
        <dbReference type="ChEBI" id="CHEBI:29105"/>
        <label>2</label>
        <note>catalytic</note>
    </ligand>
</feature>
<dbReference type="Pfam" id="PF00413">
    <property type="entry name" value="Peptidase_M10"/>
    <property type="match status" value="1"/>
</dbReference>
<feature type="compositionally biased region" description="Low complexity" evidence="14">
    <location>
        <begin position="288"/>
        <end position="300"/>
    </location>
</feature>
<evidence type="ECO:0000256" key="8">
    <source>
        <dbReference type="ARBA" id="ARBA00023145"/>
    </source>
</evidence>
<dbReference type="GO" id="GO:0004222">
    <property type="term" value="F:metalloendopeptidase activity"/>
    <property type="evidence" value="ECO:0007669"/>
    <property type="project" value="InterPro"/>
</dbReference>
<dbReference type="PANTHER" id="PTHR10201:SF308">
    <property type="entry name" value="MATRIX METALLOPROTEINASE 2"/>
    <property type="match status" value="1"/>
</dbReference>
<dbReference type="Gene3D" id="2.110.10.10">
    <property type="entry name" value="Hemopexin-like domain"/>
    <property type="match status" value="1"/>
</dbReference>
<feature type="binding site" evidence="11">
    <location>
        <position position="333"/>
    </location>
    <ligand>
        <name>Ca(2+)</name>
        <dbReference type="ChEBI" id="CHEBI:29108"/>
        <label>4</label>
    </ligand>
</feature>
<feature type="binding site" evidence="11">
    <location>
        <position position="198"/>
    </location>
    <ligand>
        <name>Ca(2+)</name>
        <dbReference type="ChEBI" id="CHEBI:29108"/>
        <label>2</label>
    </ligand>
</feature>
<dbReference type="PANTHER" id="PTHR10201">
    <property type="entry name" value="MATRIX METALLOPROTEINASE"/>
    <property type="match status" value="1"/>
</dbReference>
<feature type="binding site" evidence="10">
    <location>
        <position position="230"/>
    </location>
    <ligand>
        <name>Zn(2+)</name>
        <dbReference type="ChEBI" id="CHEBI:29105"/>
        <label>2</label>
        <note>catalytic</note>
    </ligand>
</feature>
<evidence type="ECO:0000256" key="11">
    <source>
        <dbReference type="PIRSR" id="PIRSR621190-2"/>
    </source>
</evidence>
<dbReference type="InterPro" id="IPR006026">
    <property type="entry name" value="Peptidase_Metallo"/>
</dbReference>
<feature type="repeat" description="Hemopexin" evidence="13">
    <location>
        <begin position="325"/>
        <end position="373"/>
    </location>
</feature>
<feature type="binding site" evidence="10">
    <location>
        <position position="236"/>
    </location>
    <ligand>
        <name>Zn(2+)</name>
        <dbReference type="ChEBI" id="CHEBI:29105"/>
        <label>2</label>
        <note>catalytic</note>
    </ligand>
</feature>
<keyword evidence="6 10" id="KW-0862">Zinc</keyword>
<accession>A0A835CQA9</accession>
<evidence type="ECO:0000256" key="4">
    <source>
        <dbReference type="ARBA" id="ARBA00022737"/>
    </source>
</evidence>
<feature type="binding site" evidence="11">
    <location>
        <position position="430"/>
    </location>
    <ligand>
        <name>Ca(2+)</name>
        <dbReference type="ChEBI" id="CHEBI:29108"/>
        <label>5</label>
    </ligand>
</feature>
<evidence type="ECO:0000256" key="9">
    <source>
        <dbReference type="PIRSR" id="PIRSR001191-1"/>
    </source>
</evidence>
<dbReference type="FunFam" id="3.40.390.10:FF:000022">
    <property type="entry name" value="Matrix metalloproteinase 1, isoform C"/>
    <property type="match status" value="1"/>
</dbReference>
<evidence type="ECO:0000256" key="5">
    <source>
        <dbReference type="ARBA" id="ARBA00022801"/>
    </source>
</evidence>
<feature type="binding site" evidence="11">
    <location>
        <position position="162"/>
    </location>
    <ligand>
        <name>Ca(2+)</name>
        <dbReference type="ChEBI" id="CHEBI:29108"/>
        <label>2</label>
    </ligand>
</feature>
<dbReference type="AlphaFoldDB" id="A0A835CQA9"/>
<feature type="binding site" evidence="11">
    <location>
        <position position="179"/>
    </location>
    <ligand>
        <name>Ca(2+)</name>
        <dbReference type="ChEBI" id="CHEBI:29108"/>
        <label>3</label>
    </ligand>
</feature>
<dbReference type="GO" id="GO:0030198">
    <property type="term" value="P:extracellular matrix organization"/>
    <property type="evidence" value="ECO:0007669"/>
    <property type="project" value="TreeGrafter"/>
</dbReference>
<dbReference type="InterPro" id="IPR036375">
    <property type="entry name" value="Hemopexin-like_dom_sf"/>
</dbReference>
<evidence type="ECO:0000256" key="3">
    <source>
        <dbReference type="ARBA" id="ARBA00022723"/>
    </source>
</evidence>
<feature type="binding site" evidence="11">
    <location>
        <position position="205"/>
    </location>
    <ligand>
        <name>Ca(2+)</name>
        <dbReference type="ChEBI" id="CHEBI:29108"/>
        <label>3</label>
    </ligand>
</feature>
<feature type="repeat" description="Hemopexin" evidence="13">
    <location>
        <begin position="376"/>
        <end position="422"/>
    </location>
</feature>
<dbReference type="EMBL" id="JACMRX010000005">
    <property type="protein sequence ID" value="KAF7988985.1"/>
    <property type="molecule type" value="Genomic_DNA"/>
</dbReference>
<comment type="similarity">
    <text evidence="1">Belongs to the peptidase M10A family.</text>
</comment>
<dbReference type="SUPFAM" id="SSF50923">
    <property type="entry name" value="Hemopexin-like domain"/>
    <property type="match status" value="1"/>
</dbReference>
<dbReference type="InterPro" id="IPR000585">
    <property type="entry name" value="Hemopexin-like_dom"/>
</dbReference>
<comment type="caution">
    <text evidence="17">The sequence shown here is derived from an EMBL/GenBank/DDBJ whole genome shotgun (WGS) entry which is preliminary data.</text>
</comment>
<keyword evidence="7" id="KW-0482">Metalloprotease</keyword>
<dbReference type="Gene3D" id="3.40.390.10">
    <property type="entry name" value="Collagenase (Catalytic Domain)"/>
    <property type="match status" value="1"/>
</dbReference>
<dbReference type="OrthoDB" id="406838at2759"/>
<keyword evidence="15" id="KW-0732">Signal</keyword>
<feature type="binding site" evidence="11">
    <location>
        <position position="187"/>
    </location>
    <ligand>
        <name>Zn(2+)</name>
        <dbReference type="ChEBI" id="CHEBI:29105"/>
        <label>1</label>
    </ligand>
</feature>
<dbReference type="GO" id="GO:0006508">
    <property type="term" value="P:proteolysis"/>
    <property type="evidence" value="ECO:0007669"/>
    <property type="project" value="UniProtKB-KW"/>
</dbReference>
<dbReference type="SUPFAM" id="SSF55486">
    <property type="entry name" value="Metalloproteases ('zincins'), catalytic domain"/>
    <property type="match status" value="1"/>
</dbReference>
<dbReference type="PRINTS" id="PR00138">
    <property type="entry name" value="MATRIXIN"/>
</dbReference>
<keyword evidence="8" id="KW-0865">Zymogen</keyword>
<evidence type="ECO:0000256" key="7">
    <source>
        <dbReference type="ARBA" id="ARBA00023049"/>
    </source>
</evidence>
<feature type="binding site" evidence="10">
    <location>
        <position position="226"/>
    </location>
    <ligand>
        <name>Zn(2+)</name>
        <dbReference type="ChEBI" id="CHEBI:29105"/>
        <label>2</label>
        <note>catalytic</note>
    </ligand>
</feature>
<keyword evidence="3 10" id="KW-0479">Metal-binding</keyword>